<accession>A0ABW9QTC7</accession>
<protein>
    <submittedName>
        <fullName evidence="4">NifU family protein</fullName>
    </submittedName>
</protein>
<comment type="function">
    <text evidence="2">May be involved in the formation or repair of [Fe-S] clusters present in iron-sulfur proteins.</text>
</comment>
<dbReference type="Proteomes" id="UP000437736">
    <property type="component" value="Unassembled WGS sequence"/>
</dbReference>
<dbReference type="EMBL" id="WJHE01000345">
    <property type="protein sequence ID" value="MST32621.1"/>
    <property type="molecule type" value="Genomic_DNA"/>
</dbReference>
<evidence type="ECO:0000256" key="1">
    <source>
        <dbReference type="ARBA" id="ARBA00006420"/>
    </source>
</evidence>
<comment type="caution">
    <text evidence="4">The sequence shown here is derived from an EMBL/GenBank/DDBJ whole genome shotgun (WGS) entry which is preliminary data.</text>
</comment>
<feature type="domain" description="NIF system FeS cluster assembly NifU C-terminal" evidence="3">
    <location>
        <begin position="6"/>
        <end position="70"/>
    </location>
</feature>
<dbReference type="InterPro" id="IPR034904">
    <property type="entry name" value="FSCA_dom_sf"/>
</dbReference>
<dbReference type="SUPFAM" id="SSF117916">
    <property type="entry name" value="Fe-S cluster assembly (FSCA) domain-like"/>
    <property type="match status" value="1"/>
</dbReference>
<reference evidence="4 5" key="1">
    <citation type="submission" date="2019-11" db="EMBL/GenBank/DDBJ databases">
        <title>Acidiferrimicrobium australis gen. nov., sp. nov., an acidophilic and obligately heterotrophic, member of the Actinobacteria that catalyses dissimilatory oxido- reduction of iron isolated from metal-rich acidic water in Chile.</title>
        <authorList>
            <person name="Gonzalez D."/>
            <person name="Huber K."/>
            <person name="Hedrich S."/>
            <person name="Rojas-Villalobos C."/>
            <person name="Quatrini R."/>
            <person name="Dinamarca M.A."/>
            <person name="Schwarz A."/>
            <person name="Canales C."/>
            <person name="Nancucheo I."/>
        </authorList>
    </citation>
    <scope>NUCLEOTIDE SEQUENCE [LARGE SCALE GENOMIC DNA]</scope>
    <source>
        <strain evidence="4 5">USS-CCA1</strain>
    </source>
</reference>
<organism evidence="4 5">
    <name type="scientific">Acidiferrimicrobium australe</name>
    <dbReference type="NCBI Taxonomy" id="2664430"/>
    <lineage>
        <taxon>Bacteria</taxon>
        <taxon>Bacillati</taxon>
        <taxon>Actinomycetota</taxon>
        <taxon>Acidimicrobiia</taxon>
        <taxon>Acidimicrobiales</taxon>
        <taxon>Acidimicrobiaceae</taxon>
        <taxon>Acidiferrimicrobium</taxon>
    </lineage>
</organism>
<dbReference type="Gene3D" id="3.30.300.130">
    <property type="entry name" value="Fe-S cluster assembly (FSCA)"/>
    <property type="match status" value="1"/>
</dbReference>
<evidence type="ECO:0000313" key="4">
    <source>
        <dbReference type="EMBL" id="MST32621.1"/>
    </source>
</evidence>
<evidence type="ECO:0000313" key="5">
    <source>
        <dbReference type="Proteomes" id="UP000437736"/>
    </source>
</evidence>
<evidence type="ECO:0000259" key="3">
    <source>
        <dbReference type="Pfam" id="PF01106"/>
    </source>
</evidence>
<name>A0ABW9QTC7_9ACTN</name>
<dbReference type="PANTHER" id="PTHR11178">
    <property type="entry name" value="IRON-SULFUR CLUSTER SCAFFOLD PROTEIN NFU-RELATED"/>
    <property type="match status" value="1"/>
</dbReference>
<sequence length="95" mass="10183">MRELYELIDLIRPAVQADGGDLVLKDVDADAGTVEVQLQGACSSCAISATTLQAGVQRILKERLPWVTEVSGGVDEEMDWETSAAMGRGGYTPAW</sequence>
<keyword evidence="5" id="KW-1185">Reference proteome</keyword>
<dbReference type="Pfam" id="PF01106">
    <property type="entry name" value="NifU"/>
    <property type="match status" value="1"/>
</dbReference>
<dbReference type="PANTHER" id="PTHR11178:SF1">
    <property type="entry name" value="NFU1 IRON-SULFUR CLUSTER SCAFFOLD HOMOLOG, MITOCHONDRIAL"/>
    <property type="match status" value="1"/>
</dbReference>
<proteinExistence type="inferred from homology"/>
<dbReference type="InterPro" id="IPR001075">
    <property type="entry name" value="NIF_FeS_clus_asmbl_NifU_C"/>
</dbReference>
<evidence type="ECO:0000256" key="2">
    <source>
        <dbReference type="ARBA" id="ARBA00049958"/>
    </source>
</evidence>
<comment type="similarity">
    <text evidence="1">Belongs to the NifU family.</text>
</comment>
<gene>
    <name evidence="4" type="ORF">GHK86_07785</name>
</gene>